<gene>
    <name evidence="9" type="ORF">SAMN05421647_103338</name>
</gene>
<evidence type="ECO:0000256" key="8">
    <source>
        <dbReference type="SAM" id="Phobius"/>
    </source>
</evidence>
<keyword evidence="6 8" id="KW-0472">Membrane</keyword>
<keyword evidence="10" id="KW-1185">Reference proteome</keyword>
<feature type="transmembrane region" description="Helical" evidence="8">
    <location>
        <begin position="12"/>
        <end position="31"/>
    </location>
</feature>
<dbReference type="STRING" id="49186.SAMN05421647_103338"/>
<keyword evidence="3" id="KW-1003">Cell membrane</keyword>
<dbReference type="AlphaFoldDB" id="A0A1N6RHV7"/>
<dbReference type="RefSeq" id="WP_076462498.1">
    <property type="nucleotide sequence ID" value="NZ_FTMN01000003.1"/>
</dbReference>
<dbReference type="Pfam" id="PF02472">
    <property type="entry name" value="ExbD"/>
    <property type="match status" value="1"/>
</dbReference>
<dbReference type="PANTHER" id="PTHR30558">
    <property type="entry name" value="EXBD MEMBRANE COMPONENT OF PMF-DRIVEN MACROMOLECULE IMPORT SYSTEM"/>
    <property type="match status" value="1"/>
</dbReference>
<dbReference type="Proteomes" id="UP000186895">
    <property type="component" value="Unassembled WGS sequence"/>
</dbReference>
<keyword evidence="7" id="KW-0813">Transport</keyword>
<dbReference type="eggNOG" id="COG0848">
    <property type="taxonomic scope" value="Bacteria"/>
</dbReference>
<dbReference type="GO" id="GO:0022857">
    <property type="term" value="F:transmembrane transporter activity"/>
    <property type="evidence" value="ECO:0007669"/>
    <property type="project" value="InterPro"/>
</dbReference>
<keyword evidence="4 7" id="KW-0812">Transmembrane</keyword>
<evidence type="ECO:0000313" key="9">
    <source>
        <dbReference type="EMBL" id="SIQ28276.1"/>
    </source>
</evidence>
<evidence type="ECO:0000256" key="7">
    <source>
        <dbReference type="RuleBase" id="RU003879"/>
    </source>
</evidence>
<evidence type="ECO:0000256" key="1">
    <source>
        <dbReference type="ARBA" id="ARBA00004162"/>
    </source>
</evidence>
<dbReference type="GO" id="GO:0015031">
    <property type="term" value="P:protein transport"/>
    <property type="evidence" value="ECO:0007669"/>
    <property type="project" value="UniProtKB-KW"/>
</dbReference>
<evidence type="ECO:0000256" key="3">
    <source>
        <dbReference type="ARBA" id="ARBA00022475"/>
    </source>
</evidence>
<dbReference type="EMBL" id="FTMN01000003">
    <property type="protein sequence ID" value="SIQ28276.1"/>
    <property type="molecule type" value="Genomic_DNA"/>
</dbReference>
<evidence type="ECO:0000256" key="4">
    <source>
        <dbReference type="ARBA" id="ARBA00022692"/>
    </source>
</evidence>
<sequence>MKFQRQRREEININLTPLIDVVFLLLIFFMITTTFTRESHLSISLPEASSAESPVEEPKSIEVLIGADGQYSINDAPLVNNESLTLRRGILKVAGDARDMPFVITADAQAQHQAVVRVMDVAGDLGFSALSITTQQAARE</sequence>
<name>A0A1N6RHV7_9GAMM</name>
<proteinExistence type="inferred from homology"/>
<comment type="similarity">
    <text evidence="2 7">Belongs to the ExbD/TolR family.</text>
</comment>
<keyword evidence="5 8" id="KW-1133">Transmembrane helix</keyword>
<dbReference type="Gene3D" id="3.30.420.270">
    <property type="match status" value="1"/>
</dbReference>
<comment type="subcellular location">
    <subcellularLocation>
        <location evidence="1">Cell membrane</location>
        <topology evidence="1">Single-pass membrane protein</topology>
    </subcellularLocation>
    <subcellularLocation>
        <location evidence="7">Cell membrane</location>
        <topology evidence="7">Single-pass type II membrane protein</topology>
    </subcellularLocation>
</comment>
<evidence type="ECO:0000256" key="6">
    <source>
        <dbReference type="ARBA" id="ARBA00023136"/>
    </source>
</evidence>
<protein>
    <submittedName>
        <fullName evidence="9">Biopolymer transport protein ExbD</fullName>
    </submittedName>
</protein>
<evidence type="ECO:0000313" key="10">
    <source>
        <dbReference type="Proteomes" id="UP000186895"/>
    </source>
</evidence>
<evidence type="ECO:0000256" key="5">
    <source>
        <dbReference type="ARBA" id="ARBA00022989"/>
    </source>
</evidence>
<evidence type="ECO:0000256" key="2">
    <source>
        <dbReference type="ARBA" id="ARBA00005811"/>
    </source>
</evidence>
<dbReference type="InterPro" id="IPR003400">
    <property type="entry name" value="ExbD"/>
</dbReference>
<dbReference type="PANTHER" id="PTHR30558:SF3">
    <property type="entry name" value="BIOPOLYMER TRANSPORT PROTEIN EXBD-RELATED"/>
    <property type="match status" value="1"/>
</dbReference>
<accession>A0A1N6RHV7</accession>
<dbReference type="GO" id="GO:0005886">
    <property type="term" value="C:plasma membrane"/>
    <property type="evidence" value="ECO:0007669"/>
    <property type="project" value="UniProtKB-SubCell"/>
</dbReference>
<organism evidence="9 10">
    <name type="scientific">Marinobacterium stanieri</name>
    <dbReference type="NCBI Taxonomy" id="49186"/>
    <lineage>
        <taxon>Bacteria</taxon>
        <taxon>Pseudomonadati</taxon>
        <taxon>Pseudomonadota</taxon>
        <taxon>Gammaproteobacteria</taxon>
        <taxon>Oceanospirillales</taxon>
        <taxon>Oceanospirillaceae</taxon>
        <taxon>Marinobacterium</taxon>
    </lineage>
</organism>
<reference evidence="9 10" key="1">
    <citation type="submission" date="2017-01" db="EMBL/GenBank/DDBJ databases">
        <authorList>
            <person name="Mah S.A."/>
            <person name="Swanson W.J."/>
            <person name="Moy G.W."/>
            <person name="Vacquier V.D."/>
        </authorList>
    </citation>
    <scope>NUCLEOTIDE SEQUENCE [LARGE SCALE GENOMIC DNA]</scope>
    <source>
        <strain evidence="9 10">DSM 7027</strain>
    </source>
</reference>
<keyword evidence="7" id="KW-0653">Protein transport</keyword>